<evidence type="ECO:0000313" key="4">
    <source>
        <dbReference type="EMBL" id="KAE8238794.1"/>
    </source>
</evidence>
<feature type="non-terminal residue" evidence="4">
    <location>
        <position position="1"/>
    </location>
</feature>
<dbReference type="AlphaFoldDB" id="A0A8T8SG26"/>
<feature type="domain" description="DUF6570" evidence="3">
    <location>
        <begin position="201"/>
        <end position="339"/>
    </location>
</feature>
<feature type="region of interest" description="Disordered" evidence="1">
    <location>
        <begin position="38"/>
        <end position="61"/>
    </location>
</feature>
<protein>
    <recommendedName>
        <fullName evidence="6">Helitron helicase-like domain-containing protein</fullName>
    </recommendedName>
</protein>
<dbReference type="InterPro" id="IPR046700">
    <property type="entry name" value="DUF6570"/>
</dbReference>
<reference evidence="4" key="1">
    <citation type="submission" date="2016-04" db="EMBL/GenBank/DDBJ databases">
        <authorList>
            <person name="Nguyen H.D."/>
            <person name="Samba Siva P."/>
            <person name="Cullis J."/>
            <person name="Levesque C.A."/>
            <person name="Hambleton S."/>
        </authorList>
    </citation>
    <scope>NUCLEOTIDE SEQUENCE</scope>
    <source>
        <strain evidence="4">DAOMC 236416</strain>
    </source>
</reference>
<evidence type="ECO:0000259" key="3">
    <source>
        <dbReference type="Pfam" id="PF20209"/>
    </source>
</evidence>
<reference evidence="4" key="2">
    <citation type="journal article" date="2019" name="IMA Fungus">
        <title>Genome sequencing and comparison of five Tilletia species to identify candidate genes for the detection of regulated species infecting wheat.</title>
        <authorList>
            <person name="Nguyen H.D.T."/>
            <person name="Sultana T."/>
            <person name="Kesanakurti P."/>
            <person name="Hambleton S."/>
        </authorList>
    </citation>
    <scope>NUCLEOTIDE SEQUENCE</scope>
    <source>
        <strain evidence="4">DAOMC 236416</strain>
    </source>
</reference>
<accession>A0A8T8SG26</accession>
<feature type="region of interest" description="Disordered" evidence="1">
    <location>
        <begin position="361"/>
        <end position="382"/>
    </location>
</feature>
<feature type="region of interest" description="Disordered" evidence="1">
    <location>
        <begin position="1052"/>
        <end position="1072"/>
    </location>
</feature>
<gene>
    <name evidence="4" type="ORF">A4X13_0g8377</name>
</gene>
<feature type="compositionally biased region" description="Polar residues" evidence="1">
    <location>
        <begin position="949"/>
        <end position="967"/>
    </location>
</feature>
<feature type="compositionally biased region" description="Acidic residues" evidence="1">
    <location>
        <begin position="994"/>
        <end position="1003"/>
    </location>
</feature>
<feature type="compositionally biased region" description="Basic and acidic residues" evidence="1">
    <location>
        <begin position="361"/>
        <end position="370"/>
    </location>
</feature>
<dbReference type="Proteomes" id="UP000077521">
    <property type="component" value="Unassembled WGS sequence"/>
</dbReference>
<proteinExistence type="predicted"/>
<keyword evidence="5" id="KW-1185">Reference proteome</keyword>
<dbReference type="EMBL" id="LWDF02001420">
    <property type="protein sequence ID" value="KAE8238794.1"/>
    <property type="molecule type" value="Genomic_DNA"/>
</dbReference>
<dbReference type="InterPro" id="IPR025476">
    <property type="entry name" value="Helitron_helicase-like"/>
</dbReference>
<sequence>MDEHFGSAIFRCYLNTACRRQHEGLHLFLEPTYRSHASSASSTSSPATPTSSSSTPATGTATVAVTADEVSEQIEPNYASSWPQPISKAVKESCLQSFREGINLAVGPTCAVCSRRTFNEDLLFTKNHVTCLSIARKSIDLEVLRIVDKDILARPGGHFQYSDSSLNDLALDPAGIHCSESGTRLDICSDCNKSLEHDPPQLPALAMANGNIRGWLPEHLQDITWFEERLCARYLGSACVIRLYDLTSPGAPAERPRVMKGHACAFPLNTVATATKLPWAVGDGEAMVSCLVIGPRQPRLSDLRNVFKVRRQKVEDLLKYLRANFKDYPQFETDEEALNALPEDGVPESILRCVGYNPSEDPRSLFDKETSGVQPHPAMEESTEEDETHGQTFLEHHGLVDINGASISSAERTAGALFNVTGSDRPELVVKYGSAFIKEYDNPALFPGMFPTLFPWGIGGFEQQRQTPLGLAKQGSYLLDLADPAFRRHQSFVFILCNIKQRRAVHNGSTLACRYRDFDRVANVIRNLDPKMVKDIANHLRDGGRMSDLTAEERKIHDLLKKCEVVSAKVPGSKAVMNLARADIRAYVGQFGIFQLFLTLTPSTAHMPVFHVFYGDASVKLDLKAPELPSASVANVRLADDPVAATDTFHFHIAAVFKFLFGYDMRMKRSCADGGVLGHLKAFFLVKEHTMRGQLHGHILIWLEGGINPGDLRNLMKTDTEFRQRYLAFFDDLIVHELPPLAESTGEETSARDIRRQLPPLPSDAGFAATFIREHHLLEPTFDEESSSISPRIRDPTINWHNPTLLVATRHNHDLKSVQSGRSGVAAASYITSYATKSDETPSNQISMINTVYERMAALDETAENVKSLLTKCVMQFGRERQLHAQQVVTYVRDLGDTWHSHTTIAMLSGRMMLAAERRYGRIAEAESSDASGDEPLGESTDHSPLLQGAQSSVSDLNLSESATSHAPVSPPVPPTLPGPDENRTLEPTIQAEGDGDDGFFEDDDDGLLALSHSGKAHQIDDYLYRGPTLSDVTFYEFIRYCKLAPMPKKLNKNHHRMKPKHPNHKDMVHRYTPLTPMGVPRAIFTKFPRSDGTTTHGEAYCLAMLVHFKAFDVDNPLKDKSSSYQDVFARHVFSPASKCIMANWAALTECDDARDFEQLARRKRESVRNIADEASTSTMVGEGQSGDNAMADVDIEMLVRKKPKECIATMQYTKTLTDSGWFS</sequence>
<evidence type="ECO:0008006" key="6">
    <source>
        <dbReference type="Google" id="ProtNLM"/>
    </source>
</evidence>
<evidence type="ECO:0000259" key="2">
    <source>
        <dbReference type="Pfam" id="PF14214"/>
    </source>
</evidence>
<feature type="compositionally biased region" description="Pro residues" evidence="1">
    <location>
        <begin position="969"/>
        <end position="978"/>
    </location>
</feature>
<evidence type="ECO:0000313" key="5">
    <source>
        <dbReference type="Proteomes" id="UP000077521"/>
    </source>
</evidence>
<feature type="domain" description="Helitron helicase-like" evidence="2">
    <location>
        <begin position="484"/>
        <end position="701"/>
    </location>
</feature>
<name>A0A8T8SG26_9BASI</name>
<organism evidence="4 5">
    <name type="scientific">Tilletia indica</name>
    <dbReference type="NCBI Taxonomy" id="43049"/>
    <lineage>
        <taxon>Eukaryota</taxon>
        <taxon>Fungi</taxon>
        <taxon>Dikarya</taxon>
        <taxon>Basidiomycota</taxon>
        <taxon>Ustilaginomycotina</taxon>
        <taxon>Exobasidiomycetes</taxon>
        <taxon>Tilletiales</taxon>
        <taxon>Tilletiaceae</taxon>
        <taxon>Tilletia</taxon>
    </lineage>
</organism>
<evidence type="ECO:0000256" key="1">
    <source>
        <dbReference type="SAM" id="MobiDB-lite"/>
    </source>
</evidence>
<feature type="compositionally biased region" description="Basic residues" evidence="1">
    <location>
        <begin position="1052"/>
        <end position="1064"/>
    </location>
</feature>
<dbReference type="Pfam" id="PF20209">
    <property type="entry name" value="DUF6570"/>
    <property type="match status" value="1"/>
</dbReference>
<feature type="region of interest" description="Disordered" evidence="1">
    <location>
        <begin position="925"/>
        <end position="1003"/>
    </location>
</feature>
<comment type="caution">
    <text evidence="4">The sequence shown here is derived from an EMBL/GenBank/DDBJ whole genome shotgun (WGS) entry which is preliminary data.</text>
</comment>
<dbReference type="Pfam" id="PF14214">
    <property type="entry name" value="Helitron_like_N"/>
    <property type="match status" value="1"/>
</dbReference>